<dbReference type="STRING" id="48698.ENSPFOP00000001221"/>
<sequence length="424" mass="48097">INNCDPWTIKGLPVPMLSPHQTVRYLGVDLCPTKGIVPTNLQVRLQDIIDHVNAAPLKPTQKLTLFSTYGIPWVLYPSVMSMVGSVDLGAADRLIRKEVKSWLHLKPCTTDGILYSRKKDGGLGLQKLGKVVPIAQLRRWSKLLQSKDPSCKTLAGTFLPKGDLDSRWRVAFGTDKKVKLKQKLESLEPHSIGPNWRREEFQKWISLRSQGRGLNAFRNDPISNSWLKDPGWLSESDFIVALHLRSNTVNTLTTLGRGSQTNSSCRLCHKGWEGLPHILQKIRMMNHNIICNRLALEARKLDWMVFQEKHISSTEFGTAVPDLILIKEKTGIAIDVAIAFELRSGTLRRRARRKTEKYYVFAPVIAETFDLLQVHTYGFPLGARGKWYEDNMEVLLMMGLSKIKARKLARSLSTKALQRYSLHV</sequence>
<dbReference type="eggNOG" id="KOG1075">
    <property type="taxonomic scope" value="Eukaryota"/>
</dbReference>
<accession>A0A087X618</accession>
<protein>
    <recommendedName>
        <fullName evidence="3">Reverse transcriptase domain-containing protein</fullName>
    </recommendedName>
</protein>
<reference evidence="2" key="1">
    <citation type="submission" date="2013-10" db="EMBL/GenBank/DDBJ databases">
        <authorList>
            <person name="Schartl M."/>
            <person name="Warren W."/>
        </authorList>
    </citation>
    <scope>NUCLEOTIDE SEQUENCE [LARGE SCALE GENOMIC DNA]</scope>
    <source>
        <strain evidence="2">female</strain>
    </source>
</reference>
<dbReference type="Proteomes" id="UP000028760">
    <property type="component" value="Unassembled WGS sequence"/>
</dbReference>
<keyword evidence="2" id="KW-1185">Reference proteome</keyword>
<evidence type="ECO:0000313" key="1">
    <source>
        <dbReference type="Ensembl" id="ENSPFOP00000001221.2"/>
    </source>
</evidence>
<organism evidence="1 2">
    <name type="scientific">Poecilia formosa</name>
    <name type="common">Amazon molly</name>
    <name type="synonym">Limia formosa</name>
    <dbReference type="NCBI Taxonomy" id="48698"/>
    <lineage>
        <taxon>Eukaryota</taxon>
        <taxon>Metazoa</taxon>
        <taxon>Chordata</taxon>
        <taxon>Craniata</taxon>
        <taxon>Vertebrata</taxon>
        <taxon>Euteleostomi</taxon>
        <taxon>Actinopterygii</taxon>
        <taxon>Neopterygii</taxon>
        <taxon>Teleostei</taxon>
        <taxon>Neoteleostei</taxon>
        <taxon>Acanthomorphata</taxon>
        <taxon>Ovalentaria</taxon>
        <taxon>Atherinomorphae</taxon>
        <taxon>Cyprinodontiformes</taxon>
        <taxon>Poeciliidae</taxon>
        <taxon>Poeciliinae</taxon>
        <taxon>Poecilia</taxon>
    </lineage>
</organism>
<dbReference type="OMA" id="PERNSCG"/>
<reference evidence="1" key="2">
    <citation type="submission" date="2025-08" db="UniProtKB">
        <authorList>
            <consortium name="Ensembl"/>
        </authorList>
    </citation>
    <scope>IDENTIFICATION</scope>
</reference>
<reference evidence="1" key="3">
    <citation type="submission" date="2025-09" db="UniProtKB">
        <authorList>
            <consortium name="Ensembl"/>
        </authorList>
    </citation>
    <scope>IDENTIFICATION</scope>
</reference>
<dbReference type="Ensembl" id="ENSPFOT00000001224.2">
    <property type="protein sequence ID" value="ENSPFOP00000001221.2"/>
    <property type="gene ID" value="ENSPFOG00000001340.2"/>
</dbReference>
<dbReference type="AlphaFoldDB" id="A0A087X618"/>
<dbReference type="EMBL" id="AYCK01015047">
    <property type="status" value="NOT_ANNOTATED_CDS"/>
    <property type="molecule type" value="Genomic_DNA"/>
</dbReference>
<proteinExistence type="predicted"/>
<name>A0A087X618_POEFO</name>
<evidence type="ECO:0008006" key="3">
    <source>
        <dbReference type="Google" id="ProtNLM"/>
    </source>
</evidence>
<evidence type="ECO:0000313" key="2">
    <source>
        <dbReference type="Proteomes" id="UP000028760"/>
    </source>
</evidence>
<dbReference type="GeneTree" id="ENSGT00400000024060"/>